<dbReference type="CTD" id="51093"/>
<evidence type="ECO:0000259" key="2">
    <source>
        <dbReference type="Pfam" id="PF13679"/>
    </source>
</evidence>
<feature type="region of interest" description="Disordered" evidence="1">
    <location>
        <begin position="534"/>
        <end position="574"/>
    </location>
</feature>
<dbReference type="InterPro" id="IPR052220">
    <property type="entry name" value="METTL25"/>
</dbReference>
<feature type="region of interest" description="Disordered" evidence="1">
    <location>
        <begin position="239"/>
        <end position="284"/>
    </location>
</feature>
<evidence type="ECO:0000256" key="1">
    <source>
        <dbReference type="SAM" id="MobiDB-lite"/>
    </source>
</evidence>
<dbReference type="SUPFAM" id="SSF53335">
    <property type="entry name" value="S-adenosyl-L-methionine-dependent methyltransferases"/>
    <property type="match status" value="1"/>
</dbReference>
<reference evidence="4" key="1">
    <citation type="submission" date="2025-08" db="UniProtKB">
        <authorList>
            <consortium name="RefSeq"/>
        </authorList>
    </citation>
    <scope>IDENTIFICATION</scope>
    <source>
        <tissue evidence="4">Blood</tissue>
    </source>
</reference>
<evidence type="ECO:0000313" key="3">
    <source>
        <dbReference type="Proteomes" id="UP001190640"/>
    </source>
</evidence>
<protein>
    <submittedName>
        <fullName evidence="4">Methyltransferase-like protein 25B</fullName>
    </submittedName>
</protein>
<dbReference type="InterPro" id="IPR029063">
    <property type="entry name" value="SAM-dependent_MTases_sf"/>
</dbReference>
<gene>
    <name evidence="4" type="primary">METTL25B</name>
</gene>
<dbReference type="AlphaFoldDB" id="A0AA97KE89"/>
<dbReference type="Proteomes" id="UP001190640">
    <property type="component" value="Chromosome 1"/>
</dbReference>
<name>A0AA97KE89_EUBMA</name>
<dbReference type="Pfam" id="PF13679">
    <property type="entry name" value="Methyltransf_32"/>
    <property type="match status" value="1"/>
</dbReference>
<evidence type="ECO:0000313" key="4">
    <source>
        <dbReference type="RefSeq" id="XP_054855323.1"/>
    </source>
</evidence>
<dbReference type="InterPro" id="IPR020596">
    <property type="entry name" value="rRNA_Ade_Mease_Trfase_CS"/>
</dbReference>
<dbReference type="RefSeq" id="XP_054855323.1">
    <property type="nucleotide sequence ID" value="XM_054999348.1"/>
</dbReference>
<dbReference type="InterPro" id="IPR025714">
    <property type="entry name" value="Methyltranfer_dom"/>
</dbReference>
<organism evidence="3 4">
    <name type="scientific">Eublepharis macularius</name>
    <name type="common">Leopard gecko</name>
    <name type="synonym">Cyrtodactylus macularius</name>
    <dbReference type="NCBI Taxonomy" id="481883"/>
    <lineage>
        <taxon>Eukaryota</taxon>
        <taxon>Metazoa</taxon>
        <taxon>Chordata</taxon>
        <taxon>Craniata</taxon>
        <taxon>Vertebrata</taxon>
        <taxon>Euteleostomi</taxon>
        <taxon>Lepidosauria</taxon>
        <taxon>Squamata</taxon>
        <taxon>Bifurcata</taxon>
        <taxon>Gekkota</taxon>
        <taxon>Eublepharidae</taxon>
        <taxon>Eublepharinae</taxon>
        <taxon>Eublepharis</taxon>
    </lineage>
</organism>
<keyword evidence="3" id="KW-1185">Reference proteome</keyword>
<dbReference type="KEGG" id="emc:129343239"/>
<dbReference type="GeneID" id="129343239"/>
<proteinExistence type="predicted"/>
<dbReference type="PROSITE" id="PS01131">
    <property type="entry name" value="RRNA_A_DIMETH"/>
    <property type="match status" value="1"/>
</dbReference>
<sequence>MRGFSAEQQRRLARDIGRLLGLYGFLLDAHVVEFFAEGLWGRLPPSWQAALADLPSPQLAALLLRRGAASSGRVWPLSLLAFAAAAHALSFPRRPRARAEARPEEFQGNAWHRSPLDPPFRKHVKPKKQHEIRRLAQLVKELSEATGCRQVVDVGSGQGHLSRFLAFGLHLSVTAVEHDPHLVGQAIKFDRELLQALKKEQAKGTQAGDLSLRGPSHVVGRVDPQAPWQDFLHLLQQRKGEEGSPGADGTPKTSPGFHRGPEEKDCQKAGPQRRMNCGKDQQQPLGGGEALGPFCPRSPLPLERPMLLTGLHACGNLSVALLWHFVHCPQVVGITSVACCYMKLTVQEAALAPGPRACGYPLSAWVSGLPGHQLSYKAREGACHALEDYLRRLAGDSATLRTHCFRAMLETVIRAADPTKKRLGVQTINKSHMLTFEEYIRLGLERVGLNPGLALDQAALEAMLGQQQRVVAFFCLALLLAPVVETLLMLDRMIYLQEHGFQCELIPLFDPALSPRNLVLVAAKTELSSAFSNWGAENKKTSQNGEQEGLPGRGPGRRFKPKRGQKNRPLAADS</sequence>
<dbReference type="GO" id="GO:0000179">
    <property type="term" value="F:rRNA (adenine-N6,N6-)-dimethyltransferase activity"/>
    <property type="evidence" value="ECO:0007669"/>
    <property type="project" value="InterPro"/>
</dbReference>
<dbReference type="PANTHER" id="PTHR12496:SF2">
    <property type="entry name" value="METHYLTRANSFERASE-LIKE PROTEIN 25B"/>
    <property type="match status" value="1"/>
</dbReference>
<accession>A0AA97KE89</accession>
<feature type="domain" description="Methyltransferase" evidence="2">
    <location>
        <begin position="127"/>
        <end position="345"/>
    </location>
</feature>
<dbReference type="Gene3D" id="3.40.50.150">
    <property type="entry name" value="Vaccinia Virus protein VP39"/>
    <property type="match status" value="1"/>
</dbReference>
<feature type="compositionally biased region" description="Basic residues" evidence="1">
    <location>
        <begin position="555"/>
        <end position="566"/>
    </location>
</feature>
<dbReference type="PANTHER" id="PTHR12496">
    <property type="entry name" value="CGI-41 METHYLTRANSFERASE"/>
    <property type="match status" value="1"/>
</dbReference>